<dbReference type="PANTHER" id="PTHR37937">
    <property type="entry name" value="CONJUGATIVE TRANSFER: DNA TRANSPORT"/>
    <property type="match status" value="1"/>
</dbReference>
<name>A0A8B4H0V6_9CORY</name>
<dbReference type="SUPFAM" id="SSF52540">
    <property type="entry name" value="P-loop containing nucleoside triphosphate hydrolases"/>
    <property type="match status" value="1"/>
</dbReference>
<feature type="transmembrane region" description="Helical" evidence="6">
    <location>
        <begin position="76"/>
        <end position="99"/>
    </location>
</feature>
<comment type="caution">
    <text evidence="8">The sequence shown here is derived from an EMBL/GenBank/DDBJ whole genome shotgun (WGS) entry which is preliminary data.</text>
</comment>
<organism evidence="8 9">
    <name type="scientific">Corynebacterium matruchotii</name>
    <dbReference type="NCBI Taxonomy" id="43768"/>
    <lineage>
        <taxon>Bacteria</taxon>
        <taxon>Bacillati</taxon>
        <taxon>Actinomycetota</taxon>
        <taxon>Actinomycetes</taxon>
        <taxon>Mycobacteriales</taxon>
        <taxon>Corynebacteriaceae</taxon>
        <taxon>Corynebacterium</taxon>
    </lineage>
</organism>
<dbReference type="InterPro" id="IPR027417">
    <property type="entry name" value="P-loop_NTPase"/>
</dbReference>
<reference evidence="8 9" key="1">
    <citation type="submission" date="2018-06" db="EMBL/GenBank/DDBJ databases">
        <authorList>
            <consortium name="Pathogen Informatics"/>
            <person name="Doyle S."/>
        </authorList>
    </citation>
    <scope>NUCLEOTIDE SEQUENCE [LARGE SCALE GENOMIC DNA]</scope>
    <source>
        <strain evidence="8 9">NCTC10254</strain>
    </source>
</reference>
<evidence type="ECO:0000256" key="2">
    <source>
        <dbReference type="ARBA" id="ARBA00022475"/>
    </source>
</evidence>
<keyword evidence="4 6" id="KW-1133">Transmembrane helix</keyword>
<protein>
    <submittedName>
        <fullName evidence="8">Conjugal transfer coupling protein TraG</fullName>
    </submittedName>
</protein>
<keyword evidence="2" id="KW-1003">Cell membrane</keyword>
<feature type="transmembrane region" description="Helical" evidence="6">
    <location>
        <begin position="21"/>
        <end position="44"/>
    </location>
</feature>
<evidence type="ECO:0000256" key="6">
    <source>
        <dbReference type="SAM" id="Phobius"/>
    </source>
</evidence>
<comment type="subcellular location">
    <subcellularLocation>
        <location evidence="1">Cell membrane</location>
        <topology evidence="1">Multi-pass membrane protein</topology>
    </subcellularLocation>
</comment>
<evidence type="ECO:0000313" key="8">
    <source>
        <dbReference type="EMBL" id="SPW23717.1"/>
    </source>
</evidence>
<dbReference type="AlphaFoldDB" id="A0A8B4H0V6"/>
<dbReference type="EMBL" id="UARK01000001">
    <property type="protein sequence ID" value="SPW23717.1"/>
    <property type="molecule type" value="Genomic_DNA"/>
</dbReference>
<sequence>MKRMGRDNARNAGNIGADPRTIMGIALLSMFIVVIGLINFGLWVSVSMTGKPSAATKNPIRNTIDTLTGKIEWTAAATWSVIGLISIIVLLVIVGIRIFKPGKKTARIDHASKHLAAKRDIESLSKKAATAKARKWMPEKDALAHPGLRLGKLPGTKTGLYSTWEDLYLVIFGPRMGKTTSQVIPAIVDAPGVVLTTSNKRDIIDDTIKITAARGEVFVFDPQGIAHGFEQEPWFFDPLDMVRQDPEKMDASAMALADIFKTAEMGASSGSDDAFFSTGGRDIFAHLLLAAAISNRPISDVFLWVSDDNDRTPIEILAENGEWPLVTDALEARYNTVDVTRSGLFAQAQQMAASLGRQAASKWVNPRSDARRFNPDEFVRSKNSTLYVLSKEGADNAAALTTALTAAVMKAAERYGEENGGRLPIPLVAPLDEAANVVRWPELPKLYSHYGSRSIILMTILQSYAQGVSVWGEEGMEALWSATAILLYGGGVRDEKMLGKMEALIGDYEEWVKSVSISQGQRSVSSQKQEKKILTVSELAALGSNRAVVFAAKRRPLIAEMEPFWTRDYWPEKIRDALPKEN</sequence>
<evidence type="ECO:0000256" key="3">
    <source>
        <dbReference type="ARBA" id="ARBA00022692"/>
    </source>
</evidence>
<keyword evidence="5 6" id="KW-0472">Membrane</keyword>
<dbReference type="InterPro" id="IPR051539">
    <property type="entry name" value="T4SS-coupling_protein"/>
</dbReference>
<dbReference type="InterPro" id="IPR032689">
    <property type="entry name" value="TraG-D_C"/>
</dbReference>
<dbReference type="Gene3D" id="3.40.50.300">
    <property type="entry name" value="P-loop containing nucleotide triphosphate hydrolases"/>
    <property type="match status" value="1"/>
</dbReference>
<feature type="domain" description="TraD/TraG TraM recognition site" evidence="7">
    <location>
        <begin position="426"/>
        <end position="542"/>
    </location>
</feature>
<evidence type="ECO:0000313" key="9">
    <source>
        <dbReference type="Proteomes" id="UP000249886"/>
    </source>
</evidence>
<dbReference type="CDD" id="cd01127">
    <property type="entry name" value="TrwB_TraG_TraD_VirD4"/>
    <property type="match status" value="1"/>
</dbReference>
<accession>A0A8B4H0V6</accession>
<evidence type="ECO:0000256" key="4">
    <source>
        <dbReference type="ARBA" id="ARBA00022989"/>
    </source>
</evidence>
<dbReference type="GO" id="GO:0005886">
    <property type="term" value="C:plasma membrane"/>
    <property type="evidence" value="ECO:0007669"/>
    <property type="project" value="UniProtKB-SubCell"/>
</dbReference>
<proteinExistence type="predicted"/>
<keyword evidence="3 6" id="KW-0812">Transmembrane</keyword>
<dbReference type="Pfam" id="PF12696">
    <property type="entry name" value="TraG-D_C"/>
    <property type="match status" value="1"/>
</dbReference>
<gene>
    <name evidence="8" type="ORF">NCTC10254_00074</name>
</gene>
<dbReference type="PANTHER" id="PTHR37937:SF1">
    <property type="entry name" value="CONJUGATIVE TRANSFER: DNA TRANSPORT"/>
    <property type="match status" value="1"/>
</dbReference>
<evidence type="ECO:0000259" key="7">
    <source>
        <dbReference type="Pfam" id="PF12696"/>
    </source>
</evidence>
<dbReference type="Proteomes" id="UP000249886">
    <property type="component" value="Unassembled WGS sequence"/>
</dbReference>
<evidence type="ECO:0000256" key="5">
    <source>
        <dbReference type="ARBA" id="ARBA00023136"/>
    </source>
</evidence>
<evidence type="ECO:0000256" key="1">
    <source>
        <dbReference type="ARBA" id="ARBA00004651"/>
    </source>
</evidence>